<dbReference type="PANTHER" id="PTHR22550:SF14">
    <property type="entry name" value="VWFA DOMAIN-CONTAINING PROTEIN"/>
    <property type="match status" value="1"/>
</dbReference>
<organism evidence="5 6">
    <name type="scientific">Sulfuriferula plumbiphila</name>
    <dbReference type="NCBI Taxonomy" id="171865"/>
    <lineage>
        <taxon>Bacteria</taxon>
        <taxon>Pseudomonadati</taxon>
        <taxon>Pseudomonadota</taxon>
        <taxon>Betaproteobacteria</taxon>
        <taxon>Nitrosomonadales</taxon>
        <taxon>Sulfuricellaceae</taxon>
        <taxon>Sulfuriferula</taxon>
    </lineage>
</organism>
<dbReference type="SUPFAM" id="SSF48452">
    <property type="entry name" value="TPR-like"/>
    <property type="match status" value="1"/>
</dbReference>
<evidence type="ECO:0000313" key="6">
    <source>
        <dbReference type="Proteomes" id="UP000321337"/>
    </source>
</evidence>
<dbReference type="SUPFAM" id="SSF53300">
    <property type="entry name" value="vWA-like"/>
    <property type="match status" value="1"/>
</dbReference>
<gene>
    <name evidence="5" type="ORF">TPL01_21090</name>
</gene>
<dbReference type="AlphaFoldDB" id="A0A512LA11"/>
<dbReference type="Pfam" id="PF00515">
    <property type="entry name" value="TPR_1"/>
    <property type="match status" value="1"/>
</dbReference>
<dbReference type="PROSITE" id="PS50293">
    <property type="entry name" value="TPR_REGION"/>
    <property type="match status" value="1"/>
</dbReference>
<evidence type="ECO:0000256" key="1">
    <source>
        <dbReference type="PROSITE-ProRule" id="PRU00339"/>
    </source>
</evidence>
<evidence type="ECO:0000256" key="3">
    <source>
        <dbReference type="SAM" id="Phobius"/>
    </source>
</evidence>
<protein>
    <recommendedName>
        <fullName evidence="4">VWFA domain-containing protein</fullName>
    </recommendedName>
</protein>
<sequence length="622" mass="68780">MGMIATFHFLRPVWLLALLPLAALLWLMWRRRLVSRSWQRVVEPRLLAHLLIGKNARQGPWVLFVVGLGGLLAILALAGPAWQKLAQPVFRQQSALVVLLDLSRSMDATDIKPSRLQRAQLKLRDILNQQKEGETALIVYAATPFVVSPLTTDAKTIVSQIDSLTTGLMPAQGSRPDRAISLAQKLLDQAGATHGGVLLITDGLNGSESNSLEAAISHLVKAGHRLSVLGVGTTEGAPIPDPHGGFFESDDGAIVIPRLDDASLEALARQGHGVYRRLSTDDSDFRALLAPFKRTLDPQQGEKADGLMSDQWRDEGPWLLLPLLLLGALAFRRGYLVVLLLIILPQTHPAYASGWSSLWLRDDQRGQQAMDAKQPQLAARLFHDPEWRAAAEYRAGNYQAVLDSLKGIDTAQTDYNRGNALAQLGRLPEAMRAYDEALKRDPGLDDARYNRTLVEELLKKQQQKKQQHASNQQQASKNGQQGKSAGQSQQTSPQSRQGNQPPNQKSDQATHSQGNTGKQKPDVGHQQNDAAEQPGVQPQDQATQKQNHGHPQPLPQAADQHSALPGSTQAAVDAQAQRKQLQQADEQWLRRIPDDPGGLWRRKFLYQYKQQPQFQKSEKQPW</sequence>
<dbReference type="PANTHER" id="PTHR22550">
    <property type="entry name" value="SPORE GERMINATION PROTEIN"/>
    <property type="match status" value="1"/>
</dbReference>
<dbReference type="Pfam" id="PF13519">
    <property type="entry name" value="VWA_2"/>
    <property type="match status" value="1"/>
</dbReference>
<dbReference type="SMART" id="SM00028">
    <property type="entry name" value="TPR"/>
    <property type="match status" value="1"/>
</dbReference>
<keyword evidence="3" id="KW-0472">Membrane</keyword>
<proteinExistence type="predicted"/>
<dbReference type="InterPro" id="IPR050768">
    <property type="entry name" value="UPF0353/GerABKA_families"/>
</dbReference>
<feature type="compositionally biased region" description="Low complexity" evidence="2">
    <location>
        <begin position="468"/>
        <end position="492"/>
    </location>
</feature>
<evidence type="ECO:0000259" key="4">
    <source>
        <dbReference type="PROSITE" id="PS50234"/>
    </source>
</evidence>
<keyword evidence="1" id="KW-0802">TPR repeat</keyword>
<dbReference type="SMART" id="SM00327">
    <property type="entry name" value="VWA"/>
    <property type="match status" value="1"/>
</dbReference>
<dbReference type="Proteomes" id="UP000321337">
    <property type="component" value="Unassembled WGS sequence"/>
</dbReference>
<evidence type="ECO:0000313" key="5">
    <source>
        <dbReference type="EMBL" id="GEP30971.1"/>
    </source>
</evidence>
<keyword evidence="3" id="KW-1133">Transmembrane helix</keyword>
<feature type="transmembrane region" description="Helical" evidence="3">
    <location>
        <begin position="12"/>
        <end position="29"/>
    </location>
</feature>
<dbReference type="InterPro" id="IPR036465">
    <property type="entry name" value="vWFA_dom_sf"/>
</dbReference>
<comment type="caution">
    <text evidence="5">The sequence shown here is derived from an EMBL/GenBank/DDBJ whole genome shotgun (WGS) entry which is preliminary data.</text>
</comment>
<feature type="repeat" description="TPR" evidence="1">
    <location>
        <begin position="411"/>
        <end position="444"/>
    </location>
</feature>
<dbReference type="InterPro" id="IPR019734">
    <property type="entry name" value="TPR_rpt"/>
</dbReference>
<dbReference type="InterPro" id="IPR002035">
    <property type="entry name" value="VWF_A"/>
</dbReference>
<keyword evidence="3" id="KW-0812">Transmembrane</keyword>
<dbReference type="Gene3D" id="1.25.40.10">
    <property type="entry name" value="Tetratricopeptide repeat domain"/>
    <property type="match status" value="1"/>
</dbReference>
<feature type="compositionally biased region" description="Polar residues" evidence="2">
    <location>
        <begin position="493"/>
        <end position="518"/>
    </location>
</feature>
<accession>A0A512LA11</accession>
<feature type="transmembrane region" description="Helical" evidence="3">
    <location>
        <begin position="61"/>
        <end position="82"/>
    </location>
</feature>
<feature type="compositionally biased region" description="Polar residues" evidence="2">
    <location>
        <begin position="525"/>
        <end position="546"/>
    </location>
</feature>
<feature type="domain" description="VWFA" evidence="4">
    <location>
        <begin position="95"/>
        <end position="296"/>
    </location>
</feature>
<dbReference type="PROSITE" id="PS50234">
    <property type="entry name" value="VWFA"/>
    <property type="match status" value="1"/>
</dbReference>
<dbReference type="RefSeq" id="WP_232522167.1">
    <property type="nucleotide sequence ID" value="NZ_AP021884.1"/>
</dbReference>
<dbReference type="EMBL" id="BKAD01000021">
    <property type="protein sequence ID" value="GEP30971.1"/>
    <property type="molecule type" value="Genomic_DNA"/>
</dbReference>
<evidence type="ECO:0000256" key="2">
    <source>
        <dbReference type="SAM" id="MobiDB-lite"/>
    </source>
</evidence>
<keyword evidence="6" id="KW-1185">Reference proteome</keyword>
<dbReference type="Gene3D" id="3.40.50.410">
    <property type="entry name" value="von Willebrand factor, type A domain"/>
    <property type="match status" value="1"/>
</dbReference>
<name>A0A512LA11_9PROT</name>
<dbReference type="InterPro" id="IPR011990">
    <property type="entry name" value="TPR-like_helical_dom_sf"/>
</dbReference>
<dbReference type="PROSITE" id="PS50005">
    <property type="entry name" value="TPR"/>
    <property type="match status" value="1"/>
</dbReference>
<feature type="region of interest" description="Disordered" evidence="2">
    <location>
        <begin position="458"/>
        <end position="598"/>
    </location>
</feature>
<reference evidence="5 6" key="1">
    <citation type="submission" date="2019-07" db="EMBL/GenBank/DDBJ databases">
        <title>Whole genome shotgun sequence of Thiobacillus plumbophilus NBRC 107929.</title>
        <authorList>
            <person name="Hosoyama A."/>
            <person name="Uohara A."/>
            <person name="Ohji S."/>
            <person name="Ichikawa N."/>
        </authorList>
    </citation>
    <scope>NUCLEOTIDE SEQUENCE [LARGE SCALE GENOMIC DNA]</scope>
    <source>
        <strain evidence="5 6">NBRC 107929</strain>
    </source>
</reference>